<sequence length="97" mass="11599">MKQTRIRPISEKRKAELEAYYPLVDKLRELCNNRSELSGKWAVEPHHITGRNGKRLLDPFNILLVTRVEHDTIWKYSKEELLARVRKIRIEQGFKED</sequence>
<dbReference type="AlphaFoldDB" id="X1GMG4"/>
<organism evidence="1">
    <name type="scientific">marine sediment metagenome</name>
    <dbReference type="NCBI Taxonomy" id="412755"/>
    <lineage>
        <taxon>unclassified sequences</taxon>
        <taxon>metagenomes</taxon>
        <taxon>ecological metagenomes</taxon>
    </lineage>
</organism>
<name>X1GMG4_9ZZZZ</name>
<dbReference type="EMBL" id="BARU01006598">
    <property type="protein sequence ID" value="GAH34193.1"/>
    <property type="molecule type" value="Genomic_DNA"/>
</dbReference>
<evidence type="ECO:0000313" key="1">
    <source>
        <dbReference type="EMBL" id="GAH34193.1"/>
    </source>
</evidence>
<reference evidence="1" key="1">
    <citation type="journal article" date="2014" name="Front. Microbiol.">
        <title>High frequency of phylogenetically diverse reductive dehalogenase-homologous genes in deep subseafloor sedimentary metagenomes.</title>
        <authorList>
            <person name="Kawai M."/>
            <person name="Futagami T."/>
            <person name="Toyoda A."/>
            <person name="Takaki Y."/>
            <person name="Nishi S."/>
            <person name="Hori S."/>
            <person name="Arai W."/>
            <person name="Tsubouchi T."/>
            <person name="Morono Y."/>
            <person name="Uchiyama I."/>
            <person name="Ito T."/>
            <person name="Fujiyama A."/>
            <person name="Inagaki F."/>
            <person name="Takami H."/>
        </authorList>
    </citation>
    <scope>NUCLEOTIDE SEQUENCE</scope>
    <source>
        <strain evidence="1">Expedition CK06-06</strain>
    </source>
</reference>
<accession>X1GMG4</accession>
<protein>
    <submittedName>
        <fullName evidence="1">Uncharacterized protein</fullName>
    </submittedName>
</protein>
<comment type="caution">
    <text evidence="1">The sequence shown here is derived from an EMBL/GenBank/DDBJ whole genome shotgun (WGS) entry which is preliminary data.</text>
</comment>
<gene>
    <name evidence="1" type="ORF">S03H2_12988</name>
</gene>
<proteinExistence type="predicted"/>